<evidence type="ECO:0000313" key="2">
    <source>
        <dbReference type="Proteomes" id="UP000002675"/>
    </source>
</evidence>
<dbReference type="HOGENOM" id="CLU_2756794_0_0_6"/>
<dbReference type="KEGG" id="vvy:VV2576"/>
<dbReference type="EMBL" id="BA000037">
    <property type="protein sequence ID" value="BAC95339.1"/>
    <property type="molecule type" value="Genomic_DNA"/>
</dbReference>
<gene>
    <name evidence="1" type="ordered locus">VV2576</name>
</gene>
<dbReference type="AlphaFoldDB" id="Q7MIE2"/>
<proteinExistence type="predicted"/>
<dbReference type="Proteomes" id="UP000002675">
    <property type="component" value="Chromosome I"/>
</dbReference>
<sequence>MLINMIGSMDAKFAKFINQSSKSEMSKLAAAKAAFSRVSLGSDSSAAISFSALTAHEMACGMYPWSPLPI</sequence>
<name>Q7MIE2_VIBVY</name>
<accession>Q7MIE2</accession>
<evidence type="ECO:0000313" key="1">
    <source>
        <dbReference type="EMBL" id="BAC95339.1"/>
    </source>
</evidence>
<organism evidence="1 2">
    <name type="scientific">Vibrio vulnificus (strain YJ016)</name>
    <dbReference type="NCBI Taxonomy" id="196600"/>
    <lineage>
        <taxon>Bacteria</taxon>
        <taxon>Pseudomonadati</taxon>
        <taxon>Pseudomonadota</taxon>
        <taxon>Gammaproteobacteria</taxon>
        <taxon>Vibrionales</taxon>
        <taxon>Vibrionaceae</taxon>
        <taxon>Vibrio</taxon>
    </lineage>
</organism>
<reference evidence="1 2" key="1">
    <citation type="journal article" date="2003" name="Genome Res.">
        <title>Comparative genome analysis of Vibrio vulnificus, a marine pathogen.</title>
        <authorList>
            <person name="Chen C.Y."/>
            <person name="Wu K.M."/>
            <person name="Chang Y.C."/>
            <person name="Chang C.H."/>
            <person name="Tsai H.C."/>
            <person name="Liao T.L."/>
            <person name="Liu Y.M."/>
            <person name="Chen H.J."/>
            <person name="Shen A.B."/>
            <person name="Li J.C."/>
            <person name="Su T.L."/>
            <person name="Shao C.P."/>
            <person name="Lee C.T."/>
            <person name="Hor L.I."/>
            <person name="Tsai S.F."/>
        </authorList>
    </citation>
    <scope>NUCLEOTIDE SEQUENCE [LARGE SCALE GENOMIC DNA]</scope>
    <source>
        <strain evidence="1 2">YJ016</strain>
    </source>
</reference>
<protein>
    <submittedName>
        <fullName evidence="1">Uncharacterized protein</fullName>
    </submittedName>
</protein>